<feature type="compositionally biased region" description="Polar residues" evidence="2">
    <location>
        <begin position="95"/>
        <end position="116"/>
    </location>
</feature>
<dbReference type="OrthoDB" id="207428at2"/>
<name>A0A378WGV3_9NEIS</name>
<feature type="transmembrane region" description="Helical" evidence="3">
    <location>
        <begin position="358"/>
        <end position="377"/>
    </location>
</feature>
<dbReference type="Pfam" id="PF10101">
    <property type="entry name" value="DUF2339"/>
    <property type="match status" value="1"/>
</dbReference>
<feature type="transmembrane region" description="Helical" evidence="3">
    <location>
        <begin position="1052"/>
        <end position="1072"/>
    </location>
</feature>
<feature type="transmembrane region" description="Helical" evidence="3">
    <location>
        <begin position="857"/>
        <end position="874"/>
    </location>
</feature>
<feature type="transmembrane region" description="Helical" evidence="3">
    <location>
        <begin position="995"/>
        <end position="1015"/>
    </location>
</feature>
<feature type="transmembrane region" description="Helical" evidence="3">
    <location>
        <begin position="744"/>
        <end position="763"/>
    </location>
</feature>
<reference evidence="4 5" key="1">
    <citation type="submission" date="2018-06" db="EMBL/GenBank/DDBJ databases">
        <authorList>
            <consortium name="Pathogen Informatics"/>
            <person name="Doyle S."/>
        </authorList>
    </citation>
    <scope>NUCLEOTIDE SEQUENCE [LARGE SCALE GENOMIC DNA]</scope>
    <source>
        <strain evidence="4 5">NCTC12229</strain>
    </source>
</reference>
<feature type="region of interest" description="Disordered" evidence="2">
    <location>
        <begin position="141"/>
        <end position="160"/>
    </location>
</feature>
<keyword evidence="3" id="KW-1133">Transmembrane helix</keyword>
<feature type="transmembrane region" description="Helical" evidence="3">
    <location>
        <begin position="628"/>
        <end position="647"/>
    </location>
</feature>
<feature type="transmembrane region" description="Helical" evidence="3">
    <location>
        <begin position="803"/>
        <end position="821"/>
    </location>
</feature>
<evidence type="ECO:0000256" key="2">
    <source>
        <dbReference type="SAM" id="MobiDB-lite"/>
    </source>
</evidence>
<gene>
    <name evidence="4" type="ORF">NCTC12229_01124</name>
</gene>
<feature type="transmembrane region" description="Helical" evidence="3">
    <location>
        <begin position="389"/>
        <end position="408"/>
    </location>
</feature>
<feature type="transmembrane region" description="Helical" evidence="3">
    <location>
        <begin position="12"/>
        <end position="37"/>
    </location>
</feature>
<feature type="transmembrane region" description="Helical" evidence="3">
    <location>
        <begin position="331"/>
        <end position="351"/>
    </location>
</feature>
<dbReference type="EMBL" id="UGRS01000001">
    <property type="protein sequence ID" value="SUA36696.1"/>
    <property type="molecule type" value="Genomic_DNA"/>
</dbReference>
<feature type="transmembrane region" description="Helical" evidence="3">
    <location>
        <begin position="654"/>
        <end position="675"/>
    </location>
</feature>
<evidence type="ECO:0000256" key="1">
    <source>
        <dbReference type="SAM" id="Coils"/>
    </source>
</evidence>
<feature type="transmembrane region" description="Helical" evidence="3">
    <location>
        <begin position="199"/>
        <end position="216"/>
    </location>
</feature>
<dbReference type="Proteomes" id="UP000254055">
    <property type="component" value="Unassembled WGS sequence"/>
</dbReference>
<feature type="transmembrane region" description="Helical" evidence="3">
    <location>
        <begin position="438"/>
        <end position="458"/>
    </location>
</feature>
<keyword evidence="3" id="KW-0472">Membrane</keyword>
<keyword evidence="1" id="KW-0175">Coiled coil</keyword>
<feature type="transmembrane region" description="Helical" evidence="3">
    <location>
        <begin position="501"/>
        <end position="518"/>
    </location>
</feature>
<keyword evidence="3" id="KW-0812">Transmembrane</keyword>
<evidence type="ECO:0000313" key="4">
    <source>
        <dbReference type="EMBL" id="SUA36696.1"/>
    </source>
</evidence>
<feature type="transmembrane region" description="Helical" evidence="3">
    <location>
        <begin position="775"/>
        <end position="797"/>
    </location>
</feature>
<feature type="transmembrane region" description="Helical" evidence="3">
    <location>
        <begin position="307"/>
        <end position="325"/>
    </location>
</feature>
<dbReference type="AlphaFoldDB" id="A0A378WGV3"/>
<feature type="coiled-coil region" evidence="1">
    <location>
        <begin position="39"/>
        <end position="73"/>
    </location>
</feature>
<feature type="transmembrane region" description="Helical" evidence="3">
    <location>
        <begin position="889"/>
        <end position="908"/>
    </location>
</feature>
<organism evidence="4 5">
    <name type="scientific">Neisseria zoodegmatis</name>
    <dbReference type="NCBI Taxonomy" id="326523"/>
    <lineage>
        <taxon>Bacteria</taxon>
        <taxon>Pseudomonadati</taxon>
        <taxon>Pseudomonadota</taxon>
        <taxon>Betaproteobacteria</taxon>
        <taxon>Neisseriales</taxon>
        <taxon>Neisseriaceae</taxon>
        <taxon>Neisseria</taxon>
    </lineage>
</organism>
<feature type="region of interest" description="Disordered" evidence="2">
    <location>
        <begin position="78"/>
        <end position="119"/>
    </location>
</feature>
<feature type="transmembrane region" description="Helical" evidence="3">
    <location>
        <begin position="546"/>
        <end position="565"/>
    </location>
</feature>
<dbReference type="PANTHER" id="PTHR38434:SF1">
    <property type="entry name" value="BLL2549 PROTEIN"/>
    <property type="match status" value="1"/>
</dbReference>
<sequence length="1084" mass="118705">MMQYLGFLIPVLLAYFFGDIWQGIVLGSMCWFVVGAIKKSTERQQREDWEARLAQVEAELAALKQQLPQAVRDGVLAEAKPRPAPSLRPSETAAPAQNSVMAQVAQPAQKTFQTASPAAEITEHDKPAVVLAKKDVAEPANAQPTTSFQPKAAIKPSSPVSTEISAEKTAAIEIPDAPETPEQPAKEHPIQAWFMRGNPLLKTGIVVLFLGLAFLLRLASEYIYIPIGARYAAVGAAGLVATLAGWKLQKRKRDYGLILQGFGVAVMYLTSLAALKLHPLLPAPAVFAVMVALVVLMAALAVRQNALVLAQVALIGGMAAPLLVSDGSGRYLVLFSYLALLNTGVAGIAWFKAWRSLNLTGFIGTFTIGALWGAQAYTPQHFATTEPFLIYHWLLYTLIACLFARKVLQEKHHEPKAELPADNASLEQIFKNIITHGAHINVLDSALLFGTAFVAYGLQYRMVAAWENAAAWSALGFAAVYALFALRFARAGAEMLVMKQAFSLLAFLFATLAVPLAFDQQWTAATWTLEAALVYTFGIRQQQPSARLGAVGVYILAALTQLSTYRAGAETMLSGSLLGTLLVAAGGGWMYFQHIKRQNAAAEWENNAQNAVLTLVLLHVSLVPLLLWGKTGSMIAFAVLAAVCSLIQRKRQQIIFTVFTLLYGAYVLAVSSTLIQDEHSASAPWLLLCALLLGTAAYGFHTPKYRPAYPSLHDTHSLGGWAMMAVSLWLGWHGLSESMELLDYDLWMWMRWIPIILFAPFAFTARKLDWQQAKIASLAFGIIFGLQTLSDFLSHLHQPLSDGLLLLVGTALYVYILNMQTLHASINAMYQRAGLLIFGACWTWLVSSSVFLHFNGVWIQLAWLAVPLAAWLYFQSSKTIGPVKRHPQVYRHFGSQVCALYAAGWLLWVNFSTPHAPAPLPYLPVLNPLELSIIALIWQYLRQPYTWVPQEWSAEAKRQILAAPVLLAFISLSAGVMRAWHFFGNVAWDFETLTASFGLQASLSIVWSAAAITLMVNGHQKGRRIRWFTGAALMGLVVAKLFLVELGNSGGIARIVSFIGVGLLLLLVGWFAPVPPKDETDPQS</sequence>
<feature type="transmembrane region" description="Helical" evidence="3">
    <location>
        <begin position="681"/>
        <end position="700"/>
    </location>
</feature>
<dbReference type="PANTHER" id="PTHR38434">
    <property type="entry name" value="BLL2549 PROTEIN"/>
    <property type="match status" value="1"/>
</dbReference>
<feature type="transmembrane region" description="Helical" evidence="3">
    <location>
        <begin position="833"/>
        <end position="851"/>
    </location>
</feature>
<dbReference type="RefSeq" id="WP_115133845.1">
    <property type="nucleotide sequence ID" value="NZ_UGRS01000001.1"/>
</dbReference>
<evidence type="ECO:0000256" key="3">
    <source>
        <dbReference type="SAM" id="Phobius"/>
    </source>
</evidence>
<protein>
    <submittedName>
        <fullName evidence="4">Predicted membrane protein</fullName>
    </submittedName>
</protein>
<feature type="transmembrane region" description="Helical" evidence="3">
    <location>
        <begin position="470"/>
        <end position="489"/>
    </location>
</feature>
<proteinExistence type="predicted"/>
<dbReference type="InterPro" id="IPR019286">
    <property type="entry name" value="DUF2339_TM"/>
</dbReference>
<evidence type="ECO:0000313" key="5">
    <source>
        <dbReference type="Proteomes" id="UP000254055"/>
    </source>
</evidence>
<feature type="transmembrane region" description="Helical" evidence="3">
    <location>
        <begin position="712"/>
        <end position="732"/>
    </location>
</feature>
<accession>A0A378WGV3</accession>
<feature type="transmembrane region" description="Helical" evidence="3">
    <location>
        <begin position="920"/>
        <end position="941"/>
    </location>
</feature>
<feature type="transmembrane region" description="Helical" evidence="3">
    <location>
        <begin position="281"/>
        <end position="300"/>
    </location>
</feature>
<feature type="transmembrane region" description="Helical" evidence="3">
    <location>
        <begin position="222"/>
        <end position="243"/>
    </location>
</feature>
<feature type="transmembrane region" description="Helical" evidence="3">
    <location>
        <begin position="1027"/>
        <end position="1046"/>
    </location>
</feature>
<feature type="transmembrane region" description="Helical" evidence="3">
    <location>
        <begin position="961"/>
        <end position="983"/>
    </location>
</feature>
<feature type="transmembrane region" description="Helical" evidence="3">
    <location>
        <begin position="571"/>
        <end position="592"/>
    </location>
</feature>
<feature type="transmembrane region" description="Helical" evidence="3">
    <location>
        <begin position="255"/>
        <end position="275"/>
    </location>
</feature>